<dbReference type="PANTHER" id="PTHR33525:SF4">
    <property type="entry name" value="CYCLIC DI-GMP PHOSPHODIESTERASE CDGJ"/>
    <property type="match status" value="1"/>
</dbReference>
<name>A0A2G8SY28_9BURK</name>
<evidence type="ECO:0000313" key="3">
    <source>
        <dbReference type="Proteomes" id="UP000228593"/>
    </source>
</evidence>
<protein>
    <recommendedName>
        <fullName evidence="1">HDOD domain-containing protein</fullName>
    </recommendedName>
</protein>
<dbReference type="PANTHER" id="PTHR33525">
    <property type="match status" value="1"/>
</dbReference>
<sequence length="331" mass="35473">MTFSNPLPLVFFRVLAERGGKPAGLLLDLGFDADAAGVLPLFGSEAFAGLSASLACFYQSQLDPALGAALQDTGWQPLAGGSVCRIDDRLAIELLAPEVAWVDGDWCMAPPPKSSSAQAASRVHALQMVQLVAADADTHEIEALLRRDPTLSYNLLRLVNSLGVGSGRRITSFAQALLMLGRQQLRRWLNLMLFAARQDDVRSAMLLSRVALRARALELLAKSGGLDKNTQEQGFMTGMFSLLGVLFGMPLGELLAPLALGEAVHAALLRREGELGALLALFETAERGDLEGVAARLDALQIPRQEFNDAMVDAAIWMQAALREISGQPNA</sequence>
<evidence type="ECO:0000259" key="1">
    <source>
        <dbReference type="PROSITE" id="PS51833"/>
    </source>
</evidence>
<proteinExistence type="predicted"/>
<comment type="caution">
    <text evidence="2">The sequence shown here is derived from an EMBL/GenBank/DDBJ whole genome shotgun (WGS) entry which is preliminary data.</text>
</comment>
<dbReference type="OrthoDB" id="9804751at2"/>
<accession>A0A2G8SY28</accession>
<dbReference type="SUPFAM" id="SSF109604">
    <property type="entry name" value="HD-domain/PDEase-like"/>
    <property type="match status" value="1"/>
</dbReference>
<dbReference type="InterPro" id="IPR052340">
    <property type="entry name" value="RNase_Y/CdgJ"/>
</dbReference>
<dbReference type="PROSITE" id="PS51833">
    <property type="entry name" value="HDOD"/>
    <property type="match status" value="1"/>
</dbReference>
<dbReference type="Pfam" id="PF08668">
    <property type="entry name" value="HDOD"/>
    <property type="match status" value="1"/>
</dbReference>
<evidence type="ECO:0000313" key="2">
    <source>
        <dbReference type="EMBL" id="PIL38697.1"/>
    </source>
</evidence>
<reference evidence="2 3" key="1">
    <citation type="submission" date="2017-10" db="EMBL/GenBank/DDBJ databases">
        <title>Massilia psychrophilum sp. nov., a novel purple-pigmented bacterium isolated from Tianshan glacier, Xinjiang Municipality, China.</title>
        <authorList>
            <person name="Wang H."/>
        </authorList>
    </citation>
    <scope>NUCLEOTIDE SEQUENCE [LARGE SCALE GENOMIC DNA]</scope>
    <source>
        <strain evidence="2 3">JCM 30813</strain>
    </source>
</reference>
<dbReference type="AlphaFoldDB" id="A0A2G8SY28"/>
<dbReference type="Proteomes" id="UP000228593">
    <property type="component" value="Unassembled WGS sequence"/>
</dbReference>
<organism evidence="2 3">
    <name type="scientific">Massilia psychrophila</name>
    <dbReference type="NCBI Taxonomy" id="1603353"/>
    <lineage>
        <taxon>Bacteria</taxon>
        <taxon>Pseudomonadati</taxon>
        <taxon>Pseudomonadota</taxon>
        <taxon>Betaproteobacteria</taxon>
        <taxon>Burkholderiales</taxon>
        <taxon>Oxalobacteraceae</taxon>
        <taxon>Telluria group</taxon>
        <taxon>Massilia</taxon>
    </lineage>
</organism>
<keyword evidence="3" id="KW-1185">Reference proteome</keyword>
<dbReference type="Gene3D" id="1.10.3210.10">
    <property type="entry name" value="Hypothetical protein af1432"/>
    <property type="match status" value="1"/>
</dbReference>
<dbReference type="InterPro" id="IPR013976">
    <property type="entry name" value="HDOD"/>
</dbReference>
<dbReference type="EMBL" id="PDOB01000031">
    <property type="protein sequence ID" value="PIL38697.1"/>
    <property type="molecule type" value="Genomic_DNA"/>
</dbReference>
<dbReference type="RefSeq" id="WP_099917112.1">
    <property type="nucleotide sequence ID" value="NZ_BMHS01000017.1"/>
</dbReference>
<gene>
    <name evidence="2" type="ORF">CR103_16845</name>
</gene>
<feature type="domain" description="HDOD" evidence="1">
    <location>
        <begin position="113"/>
        <end position="306"/>
    </location>
</feature>